<proteinExistence type="predicted"/>
<name>A0A078K1X8_PLAYE</name>
<dbReference type="AlphaFoldDB" id="A0A078K1X8"/>
<feature type="compositionally biased region" description="Basic residues" evidence="2">
    <location>
        <begin position="964"/>
        <end position="973"/>
    </location>
</feature>
<evidence type="ECO:0000256" key="2">
    <source>
        <dbReference type="SAM" id="MobiDB-lite"/>
    </source>
</evidence>
<feature type="coiled-coil region" evidence="1">
    <location>
        <begin position="790"/>
        <end position="847"/>
    </location>
</feature>
<feature type="coiled-coil region" evidence="1">
    <location>
        <begin position="904"/>
        <end position="931"/>
    </location>
</feature>
<dbReference type="GeneID" id="3789351"/>
<dbReference type="Proteomes" id="UP000072904">
    <property type="component" value="Chromosome 5"/>
</dbReference>
<dbReference type="VEuPathDB" id="PlasmoDB:PYYM_0510500"/>
<feature type="region of interest" description="Disordered" evidence="2">
    <location>
        <begin position="999"/>
        <end position="1043"/>
    </location>
</feature>
<organism evidence="4 5">
    <name type="scientific">Plasmodium yoelii</name>
    <dbReference type="NCBI Taxonomy" id="5861"/>
    <lineage>
        <taxon>Eukaryota</taxon>
        <taxon>Sar</taxon>
        <taxon>Alveolata</taxon>
        <taxon>Apicomplexa</taxon>
        <taxon>Aconoidasida</taxon>
        <taxon>Haemosporida</taxon>
        <taxon>Plasmodiidae</taxon>
        <taxon>Plasmodium</taxon>
        <taxon>Plasmodium (Vinckeia)</taxon>
    </lineage>
</organism>
<feature type="region of interest" description="Disordered" evidence="2">
    <location>
        <begin position="964"/>
        <end position="985"/>
    </location>
</feature>
<dbReference type="VEuPathDB" id="PlasmoDB:Py17XNL_000504467"/>
<reference evidence="4" key="2">
    <citation type="submission" date="2014-05" db="EMBL/GenBank/DDBJ databases">
        <authorList>
            <person name="Aslett M.A."/>
            <person name="De Silva N."/>
        </authorList>
    </citation>
    <scope>NUCLEOTIDE SEQUENCE</scope>
    <source>
        <strain evidence="4">17X</strain>
    </source>
</reference>
<dbReference type="Gene3D" id="1.10.287.1490">
    <property type="match status" value="1"/>
</dbReference>
<dbReference type="OMA" id="PICSIDY"/>
<dbReference type="EMBL" id="LM993659">
    <property type="protein sequence ID" value="VTZ74226.1"/>
    <property type="molecule type" value="Genomic_DNA"/>
</dbReference>
<evidence type="ECO:0000313" key="5">
    <source>
        <dbReference type="Proteomes" id="UP000072874"/>
    </source>
</evidence>
<accession>A0A078K1X8</accession>
<evidence type="ECO:0000256" key="1">
    <source>
        <dbReference type="SAM" id="Coils"/>
    </source>
</evidence>
<reference evidence="3" key="3">
    <citation type="submission" date="2014-05" db="EMBL/GenBank/DDBJ databases">
        <authorList>
            <person name="Aslett A.Martin."/>
            <person name="De Silva Nishadi"/>
        </authorList>
    </citation>
    <scope>NUCLEOTIDE SEQUENCE</scope>
    <source>
        <strain evidence="3">YM</strain>
    </source>
</reference>
<reference evidence="4" key="4">
    <citation type="submission" date="2019-05" db="EMBL/GenBank/DDBJ databases">
        <authorList>
            <consortium name="Pathogen Informatics"/>
        </authorList>
    </citation>
    <scope>NUCLEOTIDE SEQUENCE</scope>
    <source>
        <strain evidence="4">17X</strain>
    </source>
</reference>
<gene>
    <name evidence="4" type="ORF">PY17X_0511200</name>
    <name evidence="3" type="ORF">PYYM_0510500</name>
</gene>
<sequence length="1140" mass="132297">MVGKIENRNLLAHSNSIHTKDNDNTINSSPISFKKMSEIFDNHNEKRNKKKSSQNLDSNIKEYNDNALQHRRSTKLDNGINKLHENKKGSEISEKTYYYKENSLNNEPDNKLKNNKEIEKKNNSSNLDTQNGLLDISTSIFSAITKRLTEMKKNEKKIDTNSENFVNENMPRKKTILKDGNSASSNNNISEKYNTYETDAYLINDEEPTKIRQQNSVTFDNNSYNPQYEENLIFINNAYNGGTPYNDANQYSMQNNLKYIPNQTDTYINTSEISGTYNIPIDLYNNIDHMPTNVNNPYNNMQFATHAIIQSDVKPSTHLIVPQQNIQPTFLVSNNNMNYDTQNQRIFQTQNKINIGNETPNCLYANTNHVVNPGIVHKIQYESNHLKNNSKKMNRVTINEKTEFYNFPKKEPKKKSLLCNISEKNDKKNVNPELKAEILIYKNTLSNPPKNIKNGTYNIPIKNNVFIRTRSLTPHTYYSKNIKNVSPLKNINIQKKVPKNIKQKIMHPSPICTHEVTYTCPIQNNTNFEKKNDNIPINKLVEYCDNKSELNKCSTEASSIESIDYEKSDKQIKNLNQKIKNLQNKVSELTKTNKNLNELSQMYKNECNRMRETVGTYAIDKNYISPKKIINYEKENLKLEKENEKLREQIKVLGKAILSTHDIAGVKKVLAKQIISLNDENEKFKKEIKELKKKENINNQVMFNINKSEVSVDAVDSIFLQTKNVIIEVHQSINVFYLNLRNLIDEFFEKIKFLIVEDEYTKKEKLLYVTSLEEIINENLTEINGIVVKVNELRKRMKDVKAHVLDTNRKNPLCLCKPTRDILEDDINHLEKELHKHSLIIKNLRKKNLFLCLNDLQSQFNQVEQVETLNDEANINSEQNFPHNVDKTKEINNVCQVANKKSSNKKNEEDNSGLQEKIKKIEDQLNTLSNHINYNSCDEDDNESEEEGSFLKNRKFLVEKLTKKTKKGARHLNKPRDTSINKKNKKNKKYFKKEYEEEDDSDFYEGSKENSQDIDSSSNLSKSEDSETDNTLSNKKQWMSDEEVEKSKNKMIELLALLKGKHNEDLVENTENYVKSFGKHKSENEYNIQSIYNNLKAIKNTIKNTDDDTENNILALIESQAAEIKIFGNCIDNLKNTVTS</sequence>
<dbReference type="Proteomes" id="UP000072874">
    <property type="component" value="Chromosome 5"/>
</dbReference>
<dbReference type="OrthoDB" id="378004at2759"/>
<reference evidence="5 6" key="1">
    <citation type="journal article" date="2014" name="BMC Biol.">
        <title>A comprehensive evaluation of rodent malaria parasite genomes and gene expression.</title>
        <authorList>
            <person name="Otto T.D."/>
            <person name="Bohme U."/>
            <person name="Jackson A.P."/>
            <person name="Hunt M."/>
            <person name="Franke-Fayard B."/>
            <person name="Hoeijmakers W.A."/>
            <person name="Religa A.A."/>
            <person name="Robertson L."/>
            <person name="Sanders M."/>
            <person name="Ogun S.A."/>
            <person name="Cunningham D."/>
            <person name="Erhart A."/>
            <person name="Billker O."/>
            <person name="Khan S.M."/>
            <person name="Stunnenberg H.G."/>
            <person name="Langhorne J."/>
            <person name="Holder A.A."/>
            <person name="Waters A.P."/>
            <person name="Newbold C.I."/>
            <person name="Pain A."/>
            <person name="Berriman M."/>
            <person name="Janse C.J."/>
        </authorList>
    </citation>
    <scope>NUCLEOTIDE SEQUENCE [LARGE SCALE GENOMIC DNA]</scope>
    <source>
        <strain evidence="4 5">17X</strain>
        <strain evidence="3 6">YM</strain>
    </source>
</reference>
<dbReference type="RefSeq" id="XP_022811668.1">
    <property type="nucleotide sequence ID" value="XM_022955212.1"/>
</dbReference>
<evidence type="ECO:0000313" key="6">
    <source>
        <dbReference type="Proteomes" id="UP000072904"/>
    </source>
</evidence>
<keyword evidence="1" id="KW-0175">Coiled coil</keyword>
<protein>
    <submittedName>
        <fullName evidence="4">Uncharacterized protein</fullName>
    </submittedName>
</protein>
<dbReference type="KEGG" id="pyo:PY17X_0511200"/>
<evidence type="ECO:0000313" key="3">
    <source>
        <dbReference type="EMBL" id="CDU16700.1"/>
    </source>
</evidence>
<evidence type="ECO:0000313" key="4">
    <source>
        <dbReference type="EMBL" id="VTZ74226.1"/>
    </source>
</evidence>
<dbReference type="EMBL" id="LK934633">
    <property type="protein sequence ID" value="CDU16700.1"/>
    <property type="molecule type" value="Genomic_DNA"/>
</dbReference>
<feature type="coiled-coil region" evidence="1">
    <location>
        <begin position="565"/>
        <end position="697"/>
    </location>
</feature>
<dbReference type="VEuPathDB" id="PlasmoDB:PY17X_0511200"/>
<dbReference type="VEuPathDB" id="PlasmoDB:PY03820"/>